<keyword evidence="1" id="KW-0812">Transmembrane</keyword>
<proteinExistence type="predicted"/>
<feature type="transmembrane region" description="Helical" evidence="1">
    <location>
        <begin position="147"/>
        <end position="167"/>
    </location>
</feature>
<feature type="transmembrane region" description="Helical" evidence="1">
    <location>
        <begin position="55"/>
        <end position="79"/>
    </location>
</feature>
<feature type="transmembrane region" description="Helical" evidence="1">
    <location>
        <begin position="173"/>
        <end position="192"/>
    </location>
</feature>
<keyword evidence="3" id="KW-1185">Reference proteome</keyword>
<evidence type="ECO:0000313" key="2">
    <source>
        <dbReference type="EMBL" id="MBP0725941.1"/>
    </source>
</evidence>
<protein>
    <submittedName>
        <fullName evidence="2">Uncharacterized protein</fullName>
    </submittedName>
</protein>
<reference evidence="2" key="1">
    <citation type="submission" date="2021-04" db="EMBL/GenBank/DDBJ databases">
        <title>Genome seq and assembly of Bacillus sp.</title>
        <authorList>
            <person name="Chhetri G."/>
        </authorList>
    </citation>
    <scope>NUCLEOTIDE SEQUENCE</scope>
    <source>
        <strain evidence="2">RG28</strain>
    </source>
</reference>
<sequence length="281" mass="32840">MKEILFFLLYLFIIAISLGLSFLLLNKGIYPLLEYSSKKISTWLLTKIKKGHQRILIFCEIIFILIILVFICGIAFTWIKGSNKDIILIAMTIYFVMVIFLSTFILQLKEKIGKFKYDSILKNIIHKINKDNYFISRLSILFGKTSLGLMLLVLVIYVLLIGVTRISHIPYQAYYFSLIFIPIGLAGWVYLNTFDKTSQNFRRILAYLLLFVISFGKSFNDFKVLLNIEKKNPFNDYLIWIILTVFIAIDRLAKSIIDDYTEFKKSKTVEKEEIKPQKLSE</sequence>
<name>A0A940SJY5_9BACI</name>
<dbReference type="AlphaFoldDB" id="A0A940SJY5"/>
<accession>A0A940SJY5</accession>
<gene>
    <name evidence="2" type="ORF">J5Y03_12240</name>
</gene>
<feature type="transmembrane region" description="Helical" evidence="1">
    <location>
        <begin position="204"/>
        <end position="225"/>
    </location>
</feature>
<feature type="transmembrane region" description="Helical" evidence="1">
    <location>
        <begin position="85"/>
        <end position="106"/>
    </location>
</feature>
<feature type="transmembrane region" description="Helical" evidence="1">
    <location>
        <begin position="6"/>
        <end position="25"/>
    </location>
</feature>
<organism evidence="2 3">
    <name type="scientific">Gottfriedia endophytica</name>
    <dbReference type="NCBI Taxonomy" id="2820819"/>
    <lineage>
        <taxon>Bacteria</taxon>
        <taxon>Bacillati</taxon>
        <taxon>Bacillota</taxon>
        <taxon>Bacilli</taxon>
        <taxon>Bacillales</taxon>
        <taxon>Bacillaceae</taxon>
        <taxon>Gottfriedia</taxon>
    </lineage>
</organism>
<evidence type="ECO:0000313" key="3">
    <source>
        <dbReference type="Proteomes" id="UP000682134"/>
    </source>
</evidence>
<evidence type="ECO:0000256" key="1">
    <source>
        <dbReference type="SAM" id="Phobius"/>
    </source>
</evidence>
<comment type="caution">
    <text evidence="2">The sequence shown here is derived from an EMBL/GenBank/DDBJ whole genome shotgun (WGS) entry which is preliminary data.</text>
</comment>
<dbReference type="EMBL" id="JAGIYQ010000007">
    <property type="protein sequence ID" value="MBP0725941.1"/>
    <property type="molecule type" value="Genomic_DNA"/>
</dbReference>
<keyword evidence="1" id="KW-0472">Membrane</keyword>
<keyword evidence="1" id="KW-1133">Transmembrane helix</keyword>
<dbReference type="RefSeq" id="WP_209406024.1">
    <property type="nucleotide sequence ID" value="NZ_JAGIYQ010000007.1"/>
</dbReference>
<dbReference type="Proteomes" id="UP000682134">
    <property type="component" value="Unassembled WGS sequence"/>
</dbReference>
<feature type="transmembrane region" description="Helical" evidence="1">
    <location>
        <begin position="237"/>
        <end position="257"/>
    </location>
</feature>